<name>A0AAN1WHI3_9GAMM</name>
<organism evidence="1 2">
    <name type="scientific">Marinagarivorans cellulosilyticus</name>
    <dbReference type="NCBI Taxonomy" id="2721545"/>
    <lineage>
        <taxon>Bacteria</taxon>
        <taxon>Pseudomonadati</taxon>
        <taxon>Pseudomonadota</taxon>
        <taxon>Gammaproteobacteria</taxon>
        <taxon>Cellvibrionales</taxon>
        <taxon>Cellvibrionaceae</taxon>
        <taxon>Marinagarivorans</taxon>
    </lineage>
</organism>
<sequence>MSNVYAIRDNLDGLKSLNLDILDVVESAPRDADFDQLMAFERHNLSMKAWWPGFDVELYSSDDCDDDASPDIRTWVGPSLCLSPKALRLLAPSLEGLGEILPITVNGEAWGIFNCLTMVNADPSKTYRPQILHELGAAEKIGFFDDAAENRVFKSPDEPCLTLFCNDWFKEVVESNDLTGISFSTELVEFHN</sequence>
<dbReference type="Proteomes" id="UP001320119">
    <property type="component" value="Chromosome"/>
</dbReference>
<evidence type="ECO:0000313" key="2">
    <source>
        <dbReference type="Proteomes" id="UP001320119"/>
    </source>
</evidence>
<dbReference type="EMBL" id="AP023086">
    <property type="protein sequence ID" value="BCD97703.1"/>
    <property type="molecule type" value="Genomic_DNA"/>
</dbReference>
<evidence type="ECO:0000313" key="1">
    <source>
        <dbReference type="EMBL" id="BCD97703.1"/>
    </source>
</evidence>
<dbReference type="AlphaFoldDB" id="A0AAN1WHI3"/>
<gene>
    <name evidence="1" type="ORF">MARGE09_P1904</name>
</gene>
<accession>A0AAN1WHI3</accession>
<protein>
    <submittedName>
        <fullName evidence="1">Uncharacterized protein</fullName>
    </submittedName>
</protein>
<keyword evidence="2" id="KW-1185">Reference proteome</keyword>
<dbReference type="KEGG" id="marq:MARGE09_P1904"/>
<dbReference type="RefSeq" id="WP_236987177.1">
    <property type="nucleotide sequence ID" value="NZ_AP023086.1"/>
</dbReference>
<reference evidence="1 2" key="1">
    <citation type="journal article" date="2022" name="IScience">
        <title>An ultrasensitive nanofiber-based assay for enzymatic hydrolysis and deep-sea microbial degradation of cellulose.</title>
        <authorList>
            <person name="Tsudome M."/>
            <person name="Tachioka M."/>
            <person name="Miyazaki M."/>
            <person name="Uchimura K."/>
            <person name="Tsuda M."/>
            <person name="Takaki Y."/>
            <person name="Deguchi S."/>
        </authorList>
    </citation>
    <scope>NUCLEOTIDE SEQUENCE [LARGE SCALE GENOMIC DNA]</scope>
    <source>
        <strain evidence="1 2">GE09</strain>
    </source>
</reference>
<proteinExistence type="predicted"/>